<keyword evidence="5 7" id="KW-0472">Membrane</keyword>
<gene>
    <name evidence="10" type="ORF">EWB00_005464</name>
</gene>
<evidence type="ECO:0000256" key="7">
    <source>
        <dbReference type="PROSITE-ProRule" id="PRU00740"/>
    </source>
</evidence>
<comment type="caution">
    <text evidence="10">The sequence shown here is derived from an EMBL/GenBank/DDBJ whole genome shotgun (WGS) entry which is preliminary data.</text>
</comment>
<keyword evidence="3" id="KW-0732">Signal</keyword>
<keyword evidence="6" id="KW-0325">Glycoprotein</keyword>
<dbReference type="GO" id="GO:0031902">
    <property type="term" value="C:late endosome membrane"/>
    <property type="evidence" value="ECO:0007669"/>
    <property type="project" value="TreeGrafter"/>
</dbReference>
<evidence type="ECO:0000256" key="6">
    <source>
        <dbReference type="ARBA" id="ARBA00023180"/>
    </source>
</evidence>
<dbReference type="Gene3D" id="2.40.160.110">
    <property type="match status" value="1"/>
</dbReference>
<keyword evidence="11" id="KW-1185">Reference proteome</keyword>
<evidence type="ECO:0000256" key="8">
    <source>
        <dbReference type="SAM" id="MobiDB-lite"/>
    </source>
</evidence>
<dbReference type="Proteomes" id="UP000311919">
    <property type="component" value="Unassembled WGS sequence"/>
</dbReference>
<dbReference type="PROSITE" id="PS51407">
    <property type="entry name" value="LAMP_3"/>
    <property type="match status" value="1"/>
</dbReference>
<dbReference type="InterPro" id="IPR002000">
    <property type="entry name" value="Lysosome-assoc_membr_glycop"/>
</dbReference>
<feature type="region of interest" description="Disordered" evidence="8">
    <location>
        <begin position="60"/>
        <end position="86"/>
    </location>
</feature>
<evidence type="ECO:0000256" key="4">
    <source>
        <dbReference type="ARBA" id="ARBA00022989"/>
    </source>
</evidence>
<name>A0A4Z2DUG8_SCHJA</name>
<protein>
    <submittedName>
        <fullName evidence="10">Uncharacterized protein</fullName>
    </submittedName>
</protein>
<comment type="caution">
    <text evidence="7">Lacks conserved residue(s) required for the propagation of feature annotation.</text>
</comment>
<evidence type="ECO:0000313" key="10">
    <source>
        <dbReference type="EMBL" id="TNN20107.1"/>
    </source>
</evidence>
<accession>A0A4Z2DUG8</accession>
<evidence type="ECO:0000256" key="1">
    <source>
        <dbReference type="ARBA" id="ARBA00004251"/>
    </source>
</evidence>
<dbReference type="PANTHER" id="PTHR11506">
    <property type="entry name" value="LYSOSOME-ASSOCIATED MEMBRANE GLYCOPROTEIN"/>
    <property type="match status" value="1"/>
</dbReference>
<dbReference type="GO" id="GO:0005765">
    <property type="term" value="C:lysosomal membrane"/>
    <property type="evidence" value="ECO:0007669"/>
    <property type="project" value="TreeGrafter"/>
</dbReference>
<dbReference type="GO" id="GO:0005886">
    <property type="term" value="C:plasma membrane"/>
    <property type="evidence" value="ECO:0007669"/>
    <property type="project" value="TreeGrafter"/>
</dbReference>
<dbReference type="EMBL" id="SKCS01000036">
    <property type="protein sequence ID" value="TNN20107.1"/>
    <property type="molecule type" value="Genomic_DNA"/>
</dbReference>
<dbReference type="GO" id="GO:0072594">
    <property type="term" value="P:establishment of protein localization to organelle"/>
    <property type="evidence" value="ECO:0007669"/>
    <property type="project" value="TreeGrafter"/>
</dbReference>
<keyword evidence="4 9" id="KW-1133">Transmembrane helix</keyword>
<evidence type="ECO:0000256" key="2">
    <source>
        <dbReference type="ARBA" id="ARBA00022692"/>
    </source>
</evidence>
<reference evidence="10 11" key="1">
    <citation type="submission" date="2019-03" db="EMBL/GenBank/DDBJ databases">
        <title>An improved genome assembly of the fluke Schistosoma japonicum.</title>
        <authorList>
            <person name="Hu W."/>
            <person name="Luo F."/>
            <person name="Yin M."/>
            <person name="Mo X."/>
            <person name="Sun C."/>
            <person name="Wu Q."/>
            <person name="Zhu B."/>
            <person name="Xiang M."/>
            <person name="Wang J."/>
            <person name="Wang Y."/>
            <person name="Zhang T."/>
            <person name="Xu B."/>
            <person name="Zheng H."/>
            <person name="Feng Z."/>
        </authorList>
    </citation>
    <scope>NUCLEOTIDE SEQUENCE [LARGE SCALE GENOMIC DNA]</scope>
    <source>
        <strain evidence="10">HuSjv2</strain>
        <tissue evidence="10">Worms</tissue>
    </source>
</reference>
<comment type="subcellular location">
    <subcellularLocation>
        <location evidence="1">Cell membrane</location>
        <topology evidence="1">Single-pass type I membrane protein</topology>
    </subcellularLocation>
    <subcellularLocation>
        <location evidence="7">Membrane</location>
        <topology evidence="7">Single-pass type I membrane protein</topology>
    </subcellularLocation>
</comment>
<evidence type="ECO:0000256" key="9">
    <source>
        <dbReference type="SAM" id="Phobius"/>
    </source>
</evidence>
<sequence>MMLSNFYGEVNVLATTPDYTVSSQPFHDLEIQEEEEGETGYSDDTTYPDTYPSHEIASTNVSSLTESPTNHTPITDQPTPTSGSVTTTVYQTTEDSLTTTIYSTTEDSPTITVHPTTEDNFTTTVPLSTTDSSQTSIMTTTTTVVPNISVQKFSLKSGSSYCFLFQSDIIFQIFYYTKDKQIKSYKFSASNATVIDNESICTEQYTKLSFTFMPNGQNIKYDWKCVLLFNRIPPNNALNDMSNISSVYSLNNIAFTYYSDTNIFPDSMVSDKYIDLSGNTTMFKIPVGSYYSCISEQEVSLAGTESFRDRCKVYFKSLKVEAFMNSSKEVFVGNQILCDLDENANNIVPIAVGITLIICIVIAVTVFIVFNRRNRRRYATL</sequence>
<feature type="compositionally biased region" description="Polar residues" evidence="8">
    <location>
        <begin position="60"/>
        <end position="77"/>
    </location>
</feature>
<dbReference type="AlphaFoldDB" id="A0A4Z2DUG8"/>
<feature type="transmembrane region" description="Helical" evidence="9">
    <location>
        <begin position="347"/>
        <end position="370"/>
    </location>
</feature>
<evidence type="ECO:0000256" key="3">
    <source>
        <dbReference type="ARBA" id="ARBA00022729"/>
    </source>
</evidence>
<keyword evidence="2 7" id="KW-0812">Transmembrane</keyword>
<evidence type="ECO:0000256" key="5">
    <source>
        <dbReference type="ARBA" id="ARBA00023136"/>
    </source>
</evidence>
<proteinExistence type="inferred from homology"/>
<comment type="similarity">
    <text evidence="7">Belongs to the LAMP family.</text>
</comment>
<dbReference type="OrthoDB" id="6256061at2759"/>
<evidence type="ECO:0000313" key="11">
    <source>
        <dbReference type="Proteomes" id="UP000311919"/>
    </source>
</evidence>
<dbReference type="STRING" id="6182.A0A4Z2DUG8"/>
<dbReference type="PANTHER" id="PTHR11506:SF35">
    <property type="entry name" value="LYSOSOME-ASSOCIATED MEMBRANE GLYCOPROTEIN 5"/>
    <property type="match status" value="1"/>
</dbReference>
<organism evidence="10 11">
    <name type="scientific">Schistosoma japonicum</name>
    <name type="common">Blood fluke</name>
    <dbReference type="NCBI Taxonomy" id="6182"/>
    <lineage>
        <taxon>Eukaryota</taxon>
        <taxon>Metazoa</taxon>
        <taxon>Spiralia</taxon>
        <taxon>Lophotrochozoa</taxon>
        <taxon>Platyhelminthes</taxon>
        <taxon>Trematoda</taxon>
        <taxon>Digenea</taxon>
        <taxon>Strigeidida</taxon>
        <taxon>Schistosomatoidea</taxon>
        <taxon>Schistosomatidae</taxon>
        <taxon>Schistosoma</taxon>
    </lineage>
</organism>